<comment type="caution">
    <text evidence="1">The sequence shown here is derived from an EMBL/GenBank/DDBJ whole genome shotgun (WGS) entry which is preliminary data.</text>
</comment>
<gene>
    <name evidence="1" type="ORF">GCM10011386_41160</name>
</gene>
<evidence type="ECO:0000313" key="1">
    <source>
        <dbReference type="EMBL" id="GGC44626.1"/>
    </source>
</evidence>
<protein>
    <recommendedName>
        <fullName evidence="3">Baseplate J-like protein</fullName>
    </recommendedName>
</protein>
<dbReference type="EMBL" id="BMIK01000021">
    <property type="protein sequence ID" value="GGC44626.1"/>
    <property type="molecule type" value="Genomic_DNA"/>
</dbReference>
<evidence type="ECO:0008006" key="3">
    <source>
        <dbReference type="Google" id="ProtNLM"/>
    </source>
</evidence>
<organism evidence="1 2">
    <name type="scientific">Parapedobacter defluvii</name>
    <dbReference type="NCBI Taxonomy" id="2045106"/>
    <lineage>
        <taxon>Bacteria</taxon>
        <taxon>Pseudomonadati</taxon>
        <taxon>Bacteroidota</taxon>
        <taxon>Sphingobacteriia</taxon>
        <taxon>Sphingobacteriales</taxon>
        <taxon>Sphingobacteriaceae</taxon>
        <taxon>Parapedobacter</taxon>
    </lineage>
</organism>
<proteinExistence type="predicted"/>
<dbReference type="Proteomes" id="UP000597338">
    <property type="component" value="Unassembled WGS sequence"/>
</dbReference>
<sequence>MACSDKNNLIREGTGRYNLSLAALSPDFAKVDERELRDLLLFVQRYAAQVTYFDNGNKAKGTWEPFIQPDLSVALATLASIDPITFTDYYKSLVKRIRLAVKAEEAEQAKQCFKYLFDLVYTLVKTVDDQCAQLTEESDYQRSIQDIITTKISRAFRRLFTFKDAHTALLAASNETDSLAPFAVLNSTGTVYTFHYIDTDATEALNLTIPDTDDGSKIHFIVHHNLFQQQLKTVFAGISSATVKAEILFDKSVGNYRKHKPHMALLLTFLQLFRRAQTQLNEYGRKHLEYYYRDVLQLKSRKAEPDYAHLIFDLHTHRANHLLKAGTLFKGGQDQSGNSLVYRLSQDTVLNQAKVGAVHSLKKVNGALYATADSNDVQPFLFGEAGAPLASTGFAVASNLLFLKGGERTITLSIRFKSSTRIRKGRSTDNLVFRTLLTGEKGWLEDRVTANYQPQRGELTFSITVDGGKEAIRGYEEKIHQRNMQVSLPLLLIYFDREASGFAYDTLAEQLVDTVQITVSVRGYKDFVLSNDVGLLDGSKPFKPFGDLPRRNAGFYIGSDELFQKPLTALTLTMDMPVAFSASYLQRGTWNPLAVTTVGEEHTLKLPGQPIQTTIPTAQSRRAYGSGERDGYIRLSLNSDQYSLSSFMDSLTQSFNDTRMMKIPMETSVAINGVFAEQAGTKVQAQGLTAAKEINIDKIAASPVSLDIAQQEILKTITLATQFEGFRMVRNSTPTPKELIVEHFEASYTAVDTLTFLPQPQRSAFFHLYPFGYKQVTNKKLLGLLPGFSNQGELLIGMTQVTSPKTISVLFEVVEGSSNPLKPSEHVSWYYLDRENNWKAFEKAMLVDGTLNLTRTGIVTVSFPSDAVHTGTVMPAGMLWLKVAVEGQIDAVCKLKAITAQAGQVELVQDEINNVYFTEMRPKGSIAKLLVSDAAIKGINQPADSFGGRPAEPGAAFYTRVSERLRHKQRAITMWDYEHLVLEQFPSIYKAKCINRAGFVDHNGVTEFCENYPGHVTLVTIPDLSKSTYANPLRPYTPIGTLVDITNYLRKISNPFVTLHVRNPKFEEIQLEFDVMLRSNMDAAFYLNQLNDDIERFLCPWAFDTAKQVSFGGKMQKSTLVDFIDERPYVHAVSGFKMHHIIRNEDNAVQTAYYNVEEIVASSARSILVSYANGAIRHQIRVLQNCECV</sequence>
<reference evidence="2" key="1">
    <citation type="journal article" date="2019" name="Int. J. Syst. Evol. Microbiol.">
        <title>The Global Catalogue of Microorganisms (GCM) 10K type strain sequencing project: providing services to taxonomists for standard genome sequencing and annotation.</title>
        <authorList>
            <consortium name="The Broad Institute Genomics Platform"/>
            <consortium name="The Broad Institute Genome Sequencing Center for Infectious Disease"/>
            <person name="Wu L."/>
            <person name="Ma J."/>
        </authorList>
    </citation>
    <scope>NUCLEOTIDE SEQUENCE [LARGE SCALE GENOMIC DNA]</scope>
    <source>
        <strain evidence="2">CGMCC 1.15342</strain>
    </source>
</reference>
<dbReference type="RefSeq" id="WP_188753342.1">
    <property type="nucleotide sequence ID" value="NZ_BMIK01000021.1"/>
</dbReference>
<accession>A0ABQ1MQM3</accession>
<evidence type="ECO:0000313" key="2">
    <source>
        <dbReference type="Proteomes" id="UP000597338"/>
    </source>
</evidence>
<keyword evidence="2" id="KW-1185">Reference proteome</keyword>
<name>A0ABQ1MQM3_9SPHI</name>